<evidence type="ECO:0000256" key="1">
    <source>
        <dbReference type="SAM" id="MobiDB-lite"/>
    </source>
</evidence>
<proteinExistence type="predicted"/>
<evidence type="ECO:0000313" key="2">
    <source>
        <dbReference type="EMBL" id="GFA45412.1"/>
    </source>
</evidence>
<protein>
    <recommendedName>
        <fullName evidence="3">E-beta-farnesene synthase</fullName>
    </recommendedName>
</protein>
<feature type="compositionally biased region" description="Acidic residues" evidence="1">
    <location>
        <begin position="138"/>
        <end position="155"/>
    </location>
</feature>
<gene>
    <name evidence="2" type="ORF">Tci_617384</name>
</gene>
<feature type="region of interest" description="Disordered" evidence="1">
    <location>
        <begin position="133"/>
        <end position="156"/>
    </location>
</feature>
<feature type="non-terminal residue" evidence="2">
    <location>
        <position position="412"/>
    </location>
</feature>
<accession>A0A699JLW8</accession>
<feature type="region of interest" description="Disordered" evidence="1">
    <location>
        <begin position="391"/>
        <end position="412"/>
    </location>
</feature>
<dbReference type="AlphaFoldDB" id="A0A699JLW8"/>
<feature type="region of interest" description="Disordered" evidence="1">
    <location>
        <begin position="169"/>
        <end position="194"/>
    </location>
</feature>
<comment type="caution">
    <text evidence="2">The sequence shown here is derived from an EMBL/GenBank/DDBJ whole genome shotgun (WGS) entry which is preliminary data.</text>
</comment>
<evidence type="ECO:0008006" key="3">
    <source>
        <dbReference type="Google" id="ProtNLM"/>
    </source>
</evidence>
<name>A0A699JLW8_TANCI</name>
<sequence>EEFVQSIQTFLTYRKNLATALRRKKKTTHLLILNVRFTSLPLYYSHDENILNTLMFVGKDGKELFGMLIPDALLTNEIKGAPYYSKYQEHVAKYQQYLDVEHGKAEEGGAIESPKATKVTKPKEAKAIKLAGDKVDEPSAEDVPVEEPAYNEEEANLQQDLELSLNEQAERTQGTARPVVIREPDTGRIQPLPNVQGKGKEKVVDEQVAYVLLTLLTLKKKSHVDQFIFQRRTPMLTEASGHAECPSLDAELALTDNEMKSDNLASKIDTGYQDKGQARPNPGVQDEGQAGSNPGDAVESQPQSSHVVHAGPNRKHMDLEDTSASTRQYLEKMEEEFTITAYPKVQENLKLPYEDPIILEEPASSTGTMSSLKNLEKELSFTYQFFLEKQQEEEPGKTNPKAEVQSVVSVPI</sequence>
<feature type="non-terminal residue" evidence="2">
    <location>
        <position position="1"/>
    </location>
</feature>
<feature type="region of interest" description="Disordered" evidence="1">
    <location>
        <begin position="271"/>
        <end position="321"/>
    </location>
</feature>
<dbReference type="EMBL" id="BKCJ010426862">
    <property type="protein sequence ID" value="GFA45412.1"/>
    <property type="molecule type" value="Genomic_DNA"/>
</dbReference>
<reference evidence="2" key="1">
    <citation type="journal article" date="2019" name="Sci. Rep.">
        <title>Draft genome of Tanacetum cinerariifolium, the natural source of mosquito coil.</title>
        <authorList>
            <person name="Yamashiro T."/>
            <person name="Shiraishi A."/>
            <person name="Satake H."/>
            <person name="Nakayama K."/>
        </authorList>
    </citation>
    <scope>NUCLEOTIDE SEQUENCE</scope>
</reference>
<organism evidence="2">
    <name type="scientific">Tanacetum cinerariifolium</name>
    <name type="common">Dalmatian daisy</name>
    <name type="synonym">Chrysanthemum cinerariifolium</name>
    <dbReference type="NCBI Taxonomy" id="118510"/>
    <lineage>
        <taxon>Eukaryota</taxon>
        <taxon>Viridiplantae</taxon>
        <taxon>Streptophyta</taxon>
        <taxon>Embryophyta</taxon>
        <taxon>Tracheophyta</taxon>
        <taxon>Spermatophyta</taxon>
        <taxon>Magnoliopsida</taxon>
        <taxon>eudicotyledons</taxon>
        <taxon>Gunneridae</taxon>
        <taxon>Pentapetalae</taxon>
        <taxon>asterids</taxon>
        <taxon>campanulids</taxon>
        <taxon>Asterales</taxon>
        <taxon>Asteraceae</taxon>
        <taxon>Asteroideae</taxon>
        <taxon>Anthemideae</taxon>
        <taxon>Anthemidinae</taxon>
        <taxon>Tanacetum</taxon>
    </lineage>
</organism>